<evidence type="ECO:0000256" key="1">
    <source>
        <dbReference type="ARBA" id="ARBA00001947"/>
    </source>
</evidence>
<dbReference type="InterPro" id="IPR011249">
    <property type="entry name" value="Metalloenz_LuxS/M16"/>
</dbReference>
<evidence type="ECO:0000259" key="10">
    <source>
        <dbReference type="Pfam" id="PF05193"/>
    </source>
</evidence>
<dbReference type="InterPro" id="IPR050626">
    <property type="entry name" value="Peptidase_M16"/>
</dbReference>
<evidence type="ECO:0000256" key="4">
    <source>
        <dbReference type="ARBA" id="ARBA00022723"/>
    </source>
</evidence>
<keyword evidence="3 11" id="KW-0645">Protease</keyword>
<comment type="similarity">
    <text evidence="2 8">Belongs to the peptidase M16 family.</text>
</comment>
<dbReference type="PANTHER" id="PTHR43690:SF17">
    <property type="entry name" value="PROTEIN YHJJ"/>
    <property type="match status" value="1"/>
</dbReference>
<name>A0A1G6E216_9BACT</name>
<dbReference type="SUPFAM" id="SSF63411">
    <property type="entry name" value="LuxS/MPP-like metallohydrolase"/>
    <property type="match status" value="2"/>
</dbReference>
<proteinExistence type="inferred from homology"/>
<dbReference type="EMBL" id="FMXO01000015">
    <property type="protein sequence ID" value="SDB51489.1"/>
    <property type="molecule type" value="Genomic_DNA"/>
</dbReference>
<dbReference type="Proteomes" id="UP000198771">
    <property type="component" value="Unassembled WGS sequence"/>
</dbReference>
<comment type="cofactor">
    <cofactor evidence="1">
        <name>Zn(2+)</name>
        <dbReference type="ChEBI" id="CHEBI:29105"/>
    </cofactor>
</comment>
<dbReference type="InterPro" id="IPR011765">
    <property type="entry name" value="Pept_M16_N"/>
</dbReference>
<dbReference type="GO" id="GO:0006508">
    <property type="term" value="P:proteolysis"/>
    <property type="evidence" value="ECO:0007669"/>
    <property type="project" value="UniProtKB-KW"/>
</dbReference>
<evidence type="ECO:0000256" key="6">
    <source>
        <dbReference type="ARBA" id="ARBA00022833"/>
    </source>
</evidence>
<dbReference type="GO" id="GO:0046872">
    <property type="term" value="F:metal ion binding"/>
    <property type="evidence" value="ECO:0007669"/>
    <property type="project" value="UniProtKB-KW"/>
</dbReference>
<keyword evidence="6" id="KW-0862">Zinc</keyword>
<feature type="domain" description="Peptidase M16 C-terminal" evidence="10">
    <location>
        <begin position="191"/>
        <end position="379"/>
    </location>
</feature>
<evidence type="ECO:0000256" key="7">
    <source>
        <dbReference type="ARBA" id="ARBA00023049"/>
    </source>
</evidence>
<dbReference type="STRING" id="617002.SAMN05660653_02548"/>
<evidence type="ECO:0000256" key="3">
    <source>
        <dbReference type="ARBA" id="ARBA00022670"/>
    </source>
</evidence>
<evidence type="ECO:0000256" key="2">
    <source>
        <dbReference type="ARBA" id="ARBA00007261"/>
    </source>
</evidence>
<reference evidence="11 12" key="1">
    <citation type="submission" date="2016-10" db="EMBL/GenBank/DDBJ databases">
        <authorList>
            <person name="de Groot N.N."/>
        </authorList>
    </citation>
    <scope>NUCLEOTIDE SEQUENCE [LARGE SCALE GENOMIC DNA]</scope>
    <source>
        <strain evidence="11 12">ASO4-2</strain>
    </source>
</reference>
<dbReference type="PANTHER" id="PTHR43690">
    <property type="entry name" value="NARDILYSIN"/>
    <property type="match status" value="1"/>
</dbReference>
<keyword evidence="5" id="KW-0378">Hydrolase</keyword>
<keyword evidence="12" id="KW-1185">Reference proteome</keyword>
<dbReference type="OrthoDB" id="9811314at2"/>
<dbReference type="GO" id="GO:0004222">
    <property type="term" value="F:metalloendopeptidase activity"/>
    <property type="evidence" value="ECO:0007669"/>
    <property type="project" value="InterPro"/>
</dbReference>
<evidence type="ECO:0000313" key="11">
    <source>
        <dbReference type="EMBL" id="SDB51489.1"/>
    </source>
</evidence>
<gene>
    <name evidence="11" type="ORF">SAMN05660653_02548</name>
</gene>
<dbReference type="Pfam" id="PF05193">
    <property type="entry name" value="Peptidase_M16_C"/>
    <property type="match status" value="1"/>
</dbReference>
<accession>A0A1G6E216</accession>
<evidence type="ECO:0000259" key="9">
    <source>
        <dbReference type="Pfam" id="PF00675"/>
    </source>
</evidence>
<dbReference type="Pfam" id="PF00675">
    <property type="entry name" value="Peptidase_M16"/>
    <property type="match status" value="1"/>
</dbReference>
<dbReference type="AlphaFoldDB" id="A0A1G6E216"/>
<dbReference type="RefSeq" id="WP_092122395.1">
    <property type="nucleotide sequence ID" value="NZ_FMXO01000015.1"/>
</dbReference>
<keyword evidence="7" id="KW-0482">Metalloprotease</keyword>
<dbReference type="InterPro" id="IPR001431">
    <property type="entry name" value="Pept_M16_Zn_BS"/>
</dbReference>
<evidence type="ECO:0000256" key="5">
    <source>
        <dbReference type="ARBA" id="ARBA00022801"/>
    </source>
</evidence>
<dbReference type="Gene3D" id="3.30.830.10">
    <property type="entry name" value="Metalloenzyme, LuxS/M16 peptidase-like"/>
    <property type="match status" value="2"/>
</dbReference>
<dbReference type="PROSITE" id="PS00143">
    <property type="entry name" value="INSULINASE"/>
    <property type="match status" value="1"/>
</dbReference>
<keyword evidence="4" id="KW-0479">Metal-binding</keyword>
<feature type="domain" description="Peptidase M16 N-terminal" evidence="9">
    <location>
        <begin position="39"/>
        <end position="179"/>
    </location>
</feature>
<protein>
    <submittedName>
        <fullName evidence="11">Zinc protease</fullName>
    </submittedName>
</protein>
<evidence type="ECO:0000256" key="8">
    <source>
        <dbReference type="RuleBase" id="RU004447"/>
    </source>
</evidence>
<organism evidence="11 12">
    <name type="scientific">Desulfonatronum thiosulfatophilum</name>
    <dbReference type="NCBI Taxonomy" id="617002"/>
    <lineage>
        <taxon>Bacteria</taxon>
        <taxon>Pseudomonadati</taxon>
        <taxon>Thermodesulfobacteriota</taxon>
        <taxon>Desulfovibrionia</taxon>
        <taxon>Desulfovibrionales</taxon>
        <taxon>Desulfonatronaceae</taxon>
        <taxon>Desulfonatronum</taxon>
    </lineage>
</organism>
<sequence length="462" mass="52019">MQRLFTLFVVFFWLAVSPLVVSAEVVEHRLDNGLTVLVLPDQRAPVVTNQIWYGVGAMHEHSGITGISHMLEHMMFRGSEKYPPGEFTRIISEIGGSQNAFTGPDFTGYYQVVGTQHWEMVMSMEAERMFGLKLTEEEFQPERNVVIEERRLTREDRPIALLNEHFMATAFFNSPYGHTAIGWMTDIQAYTLEDLQAWYEMWYVPNNAVAVVVGDVDPEEVIAAAERYYGPIPARPLPEIKPRTEAPQRGERRITLRVPAEMPYLIMGWKTPVLLTLREHGEDSLESARDAYALMVAAGVLSSGHASRLDRELVRGRELARAANAGYSAFSRMDSLFTLSAMPSTGTDLQTLEEALLEQAEVLRSEPVTEQELQRVKAQVIAAMVYRRDSLNAQAFELGMLETIGLGWRTIEEYAEGIREVTAEDVLRVAQKYLIPDTRTVAVLDPLPLDAPVRESTAIQAQ</sequence>
<evidence type="ECO:0000313" key="12">
    <source>
        <dbReference type="Proteomes" id="UP000198771"/>
    </source>
</evidence>
<dbReference type="InterPro" id="IPR007863">
    <property type="entry name" value="Peptidase_M16_C"/>
</dbReference>